<name>A0A8S1DUY8_9INSE</name>
<evidence type="ECO:0000313" key="3">
    <source>
        <dbReference type="EMBL" id="CAB3381961.1"/>
    </source>
</evidence>
<evidence type="ECO:0000313" key="4">
    <source>
        <dbReference type="Proteomes" id="UP000494165"/>
    </source>
</evidence>
<evidence type="ECO:0000256" key="1">
    <source>
        <dbReference type="SAM" id="MobiDB-lite"/>
    </source>
</evidence>
<feature type="signal peptide" evidence="2">
    <location>
        <begin position="1"/>
        <end position="18"/>
    </location>
</feature>
<organism evidence="3 4">
    <name type="scientific">Cloeon dipterum</name>
    <dbReference type="NCBI Taxonomy" id="197152"/>
    <lineage>
        <taxon>Eukaryota</taxon>
        <taxon>Metazoa</taxon>
        <taxon>Ecdysozoa</taxon>
        <taxon>Arthropoda</taxon>
        <taxon>Hexapoda</taxon>
        <taxon>Insecta</taxon>
        <taxon>Pterygota</taxon>
        <taxon>Palaeoptera</taxon>
        <taxon>Ephemeroptera</taxon>
        <taxon>Pisciforma</taxon>
        <taxon>Baetidae</taxon>
        <taxon>Cloeon</taxon>
    </lineage>
</organism>
<protein>
    <submittedName>
        <fullName evidence="3">Uncharacterized protein</fullName>
    </submittedName>
</protein>
<feature type="compositionally biased region" description="Pro residues" evidence="1">
    <location>
        <begin position="108"/>
        <end position="122"/>
    </location>
</feature>
<dbReference type="AlphaFoldDB" id="A0A8S1DUY8"/>
<keyword evidence="2" id="KW-0732">Signal</keyword>
<keyword evidence="4" id="KW-1185">Reference proteome</keyword>
<feature type="region of interest" description="Disordered" evidence="1">
    <location>
        <begin position="108"/>
        <end position="148"/>
    </location>
</feature>
<feature type="chain" id="PRO_5035723481" evidence="2">
    <location>
        <begin position="19"/>
        <end position="206"/>
    </location>
</feature>
<accession>A0A8S1DUY8</accession>
<dbReference type="EMBL" id="CADEPI010000253">
    <property type="protein sequence ID" value="CAB3381961.1"/>
    <property type="molecule type" value="Genomic_DNA"/>
</dbReference>
<sequence length="206" mass="21698">MRVFFLAAFLSVSAATFATHVRLVVKKPIVARRPTKFKRWSDVDLYAAGPSVSLDSYGVPLRSPDISYGGFRPVAPSYAPAVAPAIDAASPWASFLNPDVGTFDPFAPKPLPVEPSPAPTEAPLPVTTTAAPTPATTKAPAAATTPATALPTGEPIAVSKIAETITIGLAHPLTLDHLRLHPSQIDLSQLGFNGAQDPQVFNQQWV</sequence>
<reference evidence="3 4" key="1">
    <citation type="submission" date="2020-04" db="EMBL/GenBank/DDBJ databases">
        <authorList>
            <person name="Alioto T."/>
            <person name="Alioto T."/>
            <person name="Gomez Garrido J."/>
        </authorList>
    </citation>
    <scope>NUCLEOTIDE SEQUENCE [LARGE SCALE GENOMIC DNA]</scope>
</reference>
<dbReference type="Proteomes" id="UP000494165">
    <property type="component" value="Unassembled WGS sequence"/>
</dbReference>
<feature type="compositionally biased region" description="Low complexity" evidence="1">
    <location>
        <begin position="123"/>
        <end position="148"/>
    </location>
</feature>
<proteinExistence type="predicted"/>
<comment type="caution">
    <text evidence="3">The sequence shown here is derived from an EMBL/GenBank/DDBJ whole genome shotgun (WGS) entry which is preliminary data.</text>
</comment>
<gene>
    <name evidence="3" type="ORF">CLODIP_2_CD11136</name>
</gene>
<evidence type="ECO:0000256" key="2">
    <source>
        <dbReference type="SAM" id="SignalP"/>
    </source>
</evidence>